<feature type="region of interest" description="Disordered" evidence="5">
    <location>
        <begin position="144"/>
        <end position="305"/>
    </location>
</feature>
<evidence type="ECO:0000256" key="2">
    <source>
        <dbReference type="ARBA" id="ARBA00022771"/>
    </source>
</evidence>
<feature type="region of interest" description="Disordered" evidence="5">
    <location>
        <begin position="447"/>
        <end position="556"/>
    </location>
</feature>
<feature type="compositionally biased region" description="Polar residues" evidence="5">
    <location>
        <begin position="44"/>
        <end position="53"/>
    </location>
</feature>
<dbReference type="EMBL" id="VXIS01000071">
    <property type="protein sequence ID" value="KAA8908116.1"/>
    <property type="molecule type" value="Genomic_DNA"/>
</dbReference>
<dbReference type="Proteomes" id="UP000326924">
    <property type="component" value="Unassembled WGS sequence"/>
</dbReference>
<dbReference type="GO" id="GO:0000978">
    <property type="term" value="F:RNA polymerase II cis-regulatory region sequence-specific DNA binding"/>
    <property type="evidence" value="ECO:0007669"/>
    <property type="project" value="TreeGrafter"/>
</dbReference>
<evidence type="ECO:0000256" key="3">
    <source>
        <dbReference type="ARBA" id="ARBA00022833"/>
    </source>
</evidence>
<protein>
    <recommendedName>
        <fullName evidence="6">C2H2-type domain-containing protein</fullName>
    </recommendedName>
</protein>
<dbReference type="SUPFAM" id="SSF57667">
    <property type="entry name" value="beta-beta-alpha zinc fingers"/>
    <property type="match status" value="1"/>
</dbReference>
<feature type="region of interest" description="Disordered" evidence="5">
    <location>
        <begin position="1"/>
        <end position="91"/>
    </location>
</feature>
<dbReference type="PROSITE" id="PS50157">
    <property type="entry name" value="ZINC_FINGER_C2H2_2"/>
    <property type="match status" value="2"/>
</dbReference>
<evidence type="ECO:0000256" key="1">
    <source>
        <dbReference type="ARBA" id="ARBA00022723"/>
    </source>
</evidence>
<keyword evidence="2 4" id="KW-0863">Zinc-finger</keyword>
<feature type="domain" description="C2H2-type" evidence="6">
    <location>
        <begin position="124"/>
        <end position="151"/>
    </location>
</feature>
<evidence type="ECO:0000313" key="7">
    <source>
        <dbReference type="EMBL" id="KAA8908116.1"/>
    </source>
</evidence>
<evidence type="ECO:0000259" key="6">
    <source>
        <dbReference type="PROSITE" id="PS50157"/>
    </source>
</evidence>
<reference evidence="7 8" key="1">
    <citation type="submission" date="2019-09" db="EMBL/GenBank/DDBJ databases">
        <title>Draft genome of the ectomycorrhizal ascomycete Sphaerosporella brunnea.</title>
        <authorList>
            <consortium name="DOE Joint Genome Institute"/>
            <person name="Benucci G.M."/>
            <person name="Marozzi G."/>
            <person name="Antonielli L."/>
            <person name="Sanchez S."/>
            <person name="Marco P."/>
            <person name="Wang X."/>
            <person name="Falini L.B."/>
            <person name="Barry K."/>
            <person name="Haridas S."/>
            <person name="Lipzen A."/>
            <person name="Labutti K."/>
            <person name="Grigoriev I.V."/>
            <person name="Murat C."/>
            <person name="Martin F."/>
            <person name="Albertini E."/>
            <person name="Donnini D."/>
            <person name="Bonito G."/>
        </authorList>
    </citation>
    <scope>NUCLEOTIDE SEQUENCE [LARGE SCALE GENOMIC DNA]</scope>
    <source>
        <strain evidence="7 8">Sb_GMNB300</strain>
    </source>
</reference>
<gene>
    <name evidence="7" type="ORF">FN846DRAFT_906327</name>
</gene>
<keyword evidence="3" id="KW-0862">Zinc</keyword>
<dbReference type="InParanoid" id="A0A5J5EZ86"/>
<comment type="caution">
    <text evidence="7">The sequence shown here is derived from an EMBL/GenBank/DDBJ whole genome shotgun (WGS) entry which is preliminary data.</text>
</comment>
<dbReference type="InterPro" id="IPR036236">
    <property type="entry name" value="Znf_C2H2_sf"/>
</dbReference>
<feature type="compositionally biased region" description="Pro residues" evidence="5">
    <location>
        <begin position="10"/>
        <end position="22"/>
    </location>
</feature>
<dbReference type="AlphaFoldDB" id="A0A5J5EZ86"/>
<feature type="compositionally biased region" description="Polar residues" evidence="5">
    <location>
        <begin position="474"/>
        <end position="485"/>
    </location>
</feature>
<feature type="region of interest" description="Disordered" evidence="5">
    <location>
        <begin position="325"/>
        <end position="352"/>
    </location>
</feature>
<feature type="compositionally biased region" description="Low complexity" evidence="5">
    <location>
        <begin position="547"/>
        <end position="556"/>
    </location>
</feature>
<feature type="compositionally biased region" description="Basic and acidic residues" evidence="5">
    <location>
        <begin position="447"/>
        <end position="458"/>
    </location>
</feature>
<keyword evidence="1" id="KW-0479">Metal-binding</keyword>
<name>A0A5J5EZ86_9PEZI</name>
<evidence type="ECO:0000313" key="8">
    <source>
        <dbReference type="Proteomes" id="UP000326924"/>
    </source>
</evidence>
<dbReference type="GO" id="GO:0000981">
    <property type="term" value="F:DNA-binding transcription factor activity, RNA polymerase II-specific"/>
    <property type="evidence" value="ECO:0007669"/>
    <property type="project" value="TreeGrafter"/>
</dbReference>
<dbReference type="FunFam" id="3.30.160.60:FF:002343">
    <property type="entry name" value="Zinc finger protein 33A"/>
    <property type="match status" value="1"/>
</dbReference>
<feature type="compositionally biased region" description="Polar residues" evidence="5">
    <location>
        <begin position="180"/>
        <end position="197"/>
    </location>
</feature>
<dbReference type="OrthoDB" id="624345at2759"/>
<feature type="domain" description="C2H2-type" evidence="6">
    <location>
        <begin position="93"/>
        <end position="123"/>
    </location>
</feature>
<feature type="compositionally biased region" description="Basic and acidic residues" evidence="5">
    <location>
        <begin position="207"/>
        <end position="217"/>
    </location>
</feature>
<dbReference type="InterPro" id="IPR013087">
    <property type="entry name" value="Znf_C2H2_type"/>
</dbReference>
<feature type="compositionally biased region" description="Basic and acidic residues" evidence="5">
    <location>
        <begin position="54"/>
        <end position="73"/>
    </location>
</feature>
<sequence length="643" mass="69612">MATPRSSQITPPPPLPPPPPPATSFDFRTRAAVAATPATKDDGASSQRGFSSGQEEKGEEMHDQDRDSSEPAEKSGASGKGSGRVKKKKGTKFHCTGFGNCTLAFTRSEHLARHIRKHTGERPFMCHCGRWFSRLDNLRQHSSTVHADEEIPATSLAATGTRYQRHGGGRPERVRPRSRAASQSDIQPPIEVQQQLQPSPPNLGSPIEDRRTRRRPDPIMVPQEKGSDESAFSQYRDQTPPDSPVSAVSTFSRFGGASGGGGAYRPQTAPYPQVSDLSSPAATTPTSSRLGGNLDSPFDSPRNSMLFDNSGSSVVARRLSMPHPPTPSLYATPPVLPMPSTGYGSPTQPAYSRRDSLTSVIADDRRRTWHIGTQVNFNYQSQLSRDIISPTTQSFARATIHSPIDSPITPSRSQQTDRLPSIHHVLQDIAPPTPDSQRAAWAGDILERPPSDLKRPFHEGISGITGRRVAPGQVRSSHGRSISNIETRRWGAGHSNPFSGPYSGPRERREASLQPAVPVSAESNRNSGYYGGALPNIPSPREHRHSFGSSDSSVSEGVVTPVPALMDASRPRILGEPGDAVFHPESPDNKDYHDRTCEMAGVESTPSLCDTRITSVEHRPPMSEFHASRLDALVSAAVVAAKI</sequence>
<evidence type="ECO:0000256" key="4">
    <source>
        <dbReference type="PROSITE-ProRule" id="PRU00042"/>
    </source>
</evidence>
<dbReference type="PANTHER" id="PTHR23235">
    <property type="entry name" value="KRUEPPEL-LIKE TRANSCRIPTION FACTOR"/>
    <property type="match status" value="1"/>
</dbReference>
<feature type="compositionally biased region" description="Low complexity" evidence="5">
    <location>
        <begin position="278"/>
        <end position="288"/>
    </location>
</feature>
<organism evidence="7 8">
    <name type="scientific">Sphaerosporella brunnea</name>
    <dbReference type="NCBI Taxonomy" id="1250544"/>
    <lineage>
        <taxon>Eukaryota</taxon>
        <taxon>Fungi</taxon>
        <taxon>Dikarya</taxon>
        <taxon>Ascomycota</taxon>
        <taxon>Pezizomycotina</taxon>
        <taxon>Pezizomycetes</taxon>
        <taxon>Pezizales</taxon>
        <taxon>Pyronemataceae</taxon>
        <taxon>Sphaerosporella</taxon>
    </lineage>
</organism>
<evidence type="ECO:0000256" key="5">
    <source>
        <dbReference type="SAM" id="MobiDB-lite"/>
    </source>
</evidence>
<dbReference type="Gene3D" id="3.30.160.60">
    <property type="entry name" value="Classic Zinc Finger"/>
    <property type="match status" value="2"/>
</dbReference>
<proteinExistence type="predicted"/>
<dbReference type="PANTHER" id="PTHR23235:SF127">
    <property type="entry name" value="TRANSCRIPTION FACTOR, PUTATIVE (AFU_ORTHOLOGUE AFUA_3G09820)-RELATED"/>
    <property type="match status" value="1"/>
</dbReference>
<dbReference type="GO" id="GO:0008270">
    <property type="term" value="F:zinc ion binding"/>
    <property type="evidence" value="ECO:0007669"/>
    <property type="project" value="UniProtKB-KW"/>
</dbReference>
<accession>A0A5J5EZ86</accession>
<keyword evidence="8" id="KW-1185">Reference proteome</keyword>